<name>A0ABR7QBJ0_9FLAO</name>
<evidence type="ECO:0000313" key="2">
    <source>
        <dbReference type="EMBL" id="MBC8755935.1"/>
    </source>
</evidence>
<evidence type="ECO:0000313" key="3">
    <source>
        <dbReference type="Proteomes" id="UP000619238"/>
    </source>
</evidence>
<feature type="transmembrane region" description="Helical" evidence="1">
    <location>
        <begin position="77"/>
        <end position="97"/>
    </location>
</feature>
<organism evidence="2 3">
    <name type="scientific">Kordia aestuariivivens</name>
    <dbReference type="NCBI Taxonomy" id="2759037"/>
    <lineage>
        <taxon>Bacteria</taxon>
        <taxon>Pseudomonadati</taxon>
        <taxon>Bacteroidota</taxon>
        <taxon>Flavobacteriia</taxon>
        <taxon>Flavobacteriales</taxon>
        <taxon>Flavobacteriaceae</taxon>
        <taxon>Kordia</taxon>
    </lineage>
</organism>
<dbReference type="Proteomes" id="UP000619238">
    <property type="component" value="Unassembled WGS sequence"/>
</dbReference>
<accession>A0ABR7QBJ0</accession>
<proteinExistence type="predicted"/>
<comment type="caution">
    <text evidence="2">The sequence shown here is derived from an EMBL/GenBank/DDBJ whole genome shotgun (WGS) entry which is preliminary data.</text>
</comment>
<sequence>MIGDFLLEVTLIHTAIIAVISATILIFLAYKKPKFYESTSRILIIFIALLLFYRLGWEGSIEHHHVIRVNQSNIPNHFIGLFYVLLLMDVFWLRSVAQHRIEKSKSEEETVLR</sequence>
<keyword evidence="1" id="KW-1133">Transmembrane helix</keyword>
<dbReference type="EMBL" id="JACGWS010000009">
    <property type="protein sequence ID" value="MBC8755935.1"/>
    <property type="molecule type" value="Genomic_DNA"/>
</dbReference>
<keyword evidence="3" id="KW-1185">Reference proteome</keyword>
<feature type="transmembrane region" description="Helical" evidence="1">
    <location>
        <begin position="42"/>
        <end position="57"/>
    </location>
</feature>
<keyword evidence="1" id="KW-0812">Transmembrane</keyword>
<keyword evidence="1" id="KW-0472">Membrane</keyword>
<dbReference type="RefSeq" id="WP_187562978.1">
    <property type="nucleotide sequence ID" value="NZ_JACGWS010000009.1"/>
</dbReference>
<reference evidence="2 3" key="1">
    <citation type="submission" date="2020-07" db="EMBL/GenBank/DDBJ databases">
        <title>Description of Kordia aestuariivivens sp. nov., isolated from a tidal flat.</title>
        <authorList>
            <person name="Park S."/>
            <person name="Yoon J.-H."/>
        </authorList>
    </citation>
    <scope>NUCLEOTIDE SEQUENCE [LARGE SCALE GENOMIC DNA]</scope>
    <source>
        <strain evidence="2 3">YSTF-M3</strain>
    </source>
</reference>
<gene>
    <name evidence="2" type="ORF">H2O64_14750</name>
</gene>
<protein>
    <submittedName>
        <fullName evidence="2">Uncharacterized protein</fullName>
    </submittedName>
</protein>
<evidence type="ECO:0000256" key="1">
    <source>
        <dbReference type="SAM" id="Phobius"/>
    </source>
</evidence>
<feature type="transmembrane region" description="Helical" evidence="1">
    <location>
        <begin position="12"/>
        <end position="30"/>
    </location>
</feature>